<sequence length="119" mass="12237">MLKIVVGGALNKNENAALIEQYGNGQVEVKVMGDLQAAMALKNGEADYYFGSCQTGAGGALSMAIALNGMSKCIPVAMVGKVLDDAEIAQAIAEGKTAFGFVPESAASVIPVIMNELLK</sequence>
<protein>
    <recommendedName>
        <fullName evidence="3">DUF2620 domain-containing protein</fullName>
    </recommendedName>
</protein>
<gene>
    <name evidence="1" type="ORF">AALO17_17890</name>
</gene>
<dbReference type="Proteomes" id="UP000069771">
    <property type="component" value="Chromosome"/>
</dbReference>
<dbReference type="GeneID" id="78478439"/>
<dbReference type="InterPro" id="IPR021238">
    <property type="entry name" value="DUF2620"/>
</dbReference>
<dbReference type="AlphaFoldDB" id="A0A140DW96"/>
<dbReference type="EMBL" id="CP011391">
    <property type="protein sequence ID" value="AMK54923.1"/>
    <property type="molecule type" value="Genomic_DNA"/>
</dbReference>
<keyword evidence="2" id="KW-1185">Reference proteome</keyword>
<reference evidence="1 2" key="1">
    <citation type="journal article" date="2016" name="Gut Pathog.">
        <title>Whole genome sequencing of "Faecalibaculum rodentium" ALO17, isolated from C57BL/6J laboratory mouse feces.</title>
        <authorList>
            <person name="Lim S."/>
            <person name="Chang D.H."/>
            <person name="Ahn S."/>
            <person name="Kim B.C."/>
        </authorList>
    </citation>
    <scope>NUCLEOTIDE SEQUENCE [LARGE SCALE GENOMIC DNA]</scope>
    <source>
        <strain evidence="1 2">Alo17</strain>
    </source>
</reference>
<dbReference type="OrthoDB" id="5191605at2"/>
<proteinExistence type="predicted"/>
<dbReference type="KEGG" id="fro:AALO17_17890"/>
<dbReference type="Pfam" id="PF10941">
    <property type="entry name" value="DUF2620"/>
    <property type="match status" value="1"/>
</dbReference>
<evidence type="ECO:0008006" key="3">
    <source>
        <dbReference type="Google" id="ProtNLM"/>
    </source>
</evidence>
<accession>A0A140DW96</accession>
<evidence type="ECO:0000313" key="2">
    <source>
        <dbReference type="Proteomes" id="UP000069771"/>
    </source>
</evidence>
<dbReference type="STRING" id="1702221.AALO17_17890"/>
<evidence type="ECO:0000313" key="1">
    <source>
        <dbReference type="EMBL" id="AMK54923.1"/>
    </source>
</evidence>
<name>A0A140DW96_9FIRM</name>
<dbReference type="RefSeq" id="WP_067557957.1">
    <property type="nucleotide sequence ID" value="NZ_CAJTBG010000012.1"/>
</dbReference>
<organism evidence="1 2">
    <name type="scientific">Faecalibaculum rodentium</name>
    <dbReference type="NCBI Taxonomy" id="1702221"/>
    <lineage>
        <taxon>Bacteria</taxon>
        <taxon>Bacillati</taxon>
        <taxon>Bacillota</taxon>
        <taxon>Erysipelotrichia</taxon>
        <taxon>Erysipelotrichales</taxon>
        <taxon>Erysipelotrichaceae</taxon>
        <taxon>Faecalibaculum</taxon>
    </lineage>
</organism>